<proteinExistence type="predicted"/>
<dbReference type="Pfam" id="PF12118">
    <property type="entry name" value="SprA-related"/>
    <property type="match status" value="1"/>
</dbReference>
<feature type="compositionally biased region" description="Low complexity" evidence="1">
    <location>
        <begin position="102"/>
        <end position="133"/>
    </location>
</feature>
<feature type="compositionally biased region" description="Basic and acidic residues" evidence="1">
    <location>
        <begin position="143"/>
        <end position="169"/>
    </location>
</feature>
<sequence length="336" mass="34255">MISALLTNSAISSPRGSGMPSDGQREAERETLGRGVDRPDDSAASQQAVSTRSGAVPSLTAEAVLALQALDESKGTDRQRGYDNEQGRGNSSGELIARAGEDSGTAGSASGGAFAAGAQAAGGQAAVPAPSAGGEDEVSDPEGLSKEEKKQVDDLKQRDREVRAHEQAHARAGGAHAGAPSYTFQQGPDGQRYAIGGEVSIDTSSERTPEATIRKMQIVMRAATAPAEPSSQDLKVAQQARSQMAAAQAEARAESAEELQGGDEAASADGEVSPTSAVSSSQAAEEGSGPTSDPERVSENLESDDRDRRSEAEQVSRIYALAGSAQSGSSSIAVVA</sequence>
<feature type="compositionally biased region" description="Basic and acidic residues" evidence="1">
    <location>
        <begin position="293"/>
        <end position="314"/>
    </location>
</feature>
<feature type="compositionally biased region" description="Polar residues" evidence="1">
    <location>
        <begin position="273"/>
        <end position="283"/>
    </location>
</feature>
<gene>
    <name evidence="2" type="ORF">V6575_03665</name>
</gene>
<dbReference type="GO" id="GO:0008237">
    <property type="term" value="F:metallopeptidase activity"/>
    <property type="evidence" value="ECO:0007669"/>
    <property type="project" value="UniProtKB-KW"/>
</dbReference>
<reference evidence="2 3" key="1">
    <citation type="submission" date="2024-02" db="EMBL/GenBank/DDBJ databases">
        <title>Roseibium algae sp. nov., isolated from marine alga (Grateloupia sp.), showing potential in myo-inositol conversion.</title>
        <authorList>
            <person name="Wang Y."/>
        </authorList>
    </citation>
    <scope>NUCLEOTIDE SEQUENCE [LARGE SCALE GENOMIC DNA]</scope>
    <source>
        <strain evidence="2 3">H3510</strain>
    </source>
</reference>
<evidence type="ECO:0000313" key="3">
    <source>
        <dbReference type="Proteomes" id="UP001385499"/>
    </source>
</evidence>
<name>A0ABU8TH42_9HYPH</name>
<feature type="compositionally biased region" description="Polar residues" evidence="1">
    <location>
        <begin position="1"/>
        <end position="15"/>
    </location>
</feature>
<keyword evidence="3" id="KW-1185">Reference proteome</keyword>
<dbReference type="Proteomes" id="UP001385499">
    <property type="component" value="Unassembled WGS sequence"/>
</dbReference>
<comment type="caution">
    <text evidence="2">The sequence shown here is derived from an EMBL/GenBank/DDBJ whole genome shotgun (WGS) entry which is preliminary data.</text>
</comment>
<feature type="compositionally biased region" description="Basic and acidic residues" evidence="1">
    <location>
        <begin position="71"/>
        <end position="86"/>
    </location>
</feature>
<keyword evidence="2" id="KW-0645">Protease</keyword>
<feature type="compositionally biased region" description="Basic and acidic residues" evidence="1">
    <location>
        <begin position="23"/>
        <end position="41"/>
    </location>
</feature>
<feature type="compositionally biased region" description="Low complexity" evidence="1">
    <location>
        <begin position="237"/>
        <end position="250"/>
    </location>
</feature>
<keyword evidence="2" id="KW-0482">Metalloprotease</keyword>
<accession>A0ABU8TH42</accession>
<keyword evidence="2" id="KW-0378">Hydrolase</keyword>
<evidence type="ECO:0000256" key="1">
    <source>
        <dbReference type="SAM" id="MobiDB-lite"/>
    </source>
</evidence>
<evidence type="ECO:0000313" key="2">
    <source>
        <dbReference type="EMBL" id="MEJ8473173.1"/>
    </source>
</evidence>
<feature type="region of interest" description="Disordered" evidence="1">
    <location>
        <begin position="1"/>
        <end position="314"/>
    </location>
</feature>
<organism evidence="2 3">
    <name type="scientific">Roseibium algae</name>
    <dbReference type="NCBI Taxonomy" id="3123038"/>
    <lineage>
        <taxon>Bacteria</taxon>
        <taxon>Pseudomonadati</taxon>
        <taxon>Pseudomonadota</taxon>
        <taxon>Alphaproteobacteria</taxon>
        <taxon>Hyphomicrobiales</taxon>
        <taxon>Stappiaceae</taxon>
        <taxon>Roseibium</taxon>
    </lineage>
</organism>
<dbReference type="RefSeq" id="WP_340272693.1">
    <property type="nucleotide sequence ID" value="NZ_JBAKIA010000001.1"/>
</dbReference>
<feature type="compositionally biased region" description="Low complexity" evidence="1">
    <location>
        <begin position="170"/>
        <end position="179"/>
    </location>
</feature>
<dbReference type="InterPro" id="IPR021973">
    <property type="entry name" value="SprA-related"/>
</dbReference>
<dbReference type="EMBL" id="JBAKIA010000001">
    <property type="protein sequence ID" value="MEJ8473173.1"/>
    <property type="molecule type" value="Genomic_DNA"/>
</dbReference>
<feature type="compositionally biased region" description="Basic and acidic residues" evidence="1">
    <location>
        <begin position="204"/>
        <end position="213"/>
    </location>
</feature>
<feature type="compositionally biased region" description="Polar residues" evidence="1">
    <location>
        <begin position="43"/>
        <end position="53"/>
    </location>
</feature>
<protein>
    <submittedName>
        <fullName evidence="2">Metalloprotease CJM1_0395 family protein</fullName>
    </submittedName>
</protein>